<evidence type="ECO:0000313" key="3">
    <source>
        <dbReference type="Proteomes" id="UP000028839"/>
    </source>
</evidence>
<dbReference type="Pfam" id="PF14279">
    <property type="entry name" value="HNH_5"/>
    <property type="match status" value="1"/>
</dbReference>
<dbReference type="Gene3D" id="1.10.30.50">
    <property type="match status" value="1"/>
</dbReference>
<dbReference type="PANTHER" id="PTHR33877:SF2">
    <property type="entry name" value="OS07G0170200 PROTEIN"/>
    <property type="match status" value="1"/>
</dbReference>
<keyword evidence="2" id="KW-0378">Hydrolase</keyword>
<dbReference type="InterPro" id="IPR003615">
    <property type="entry name" value="HNH_nuc"/>
</dbReference>
<protein>
    <submittedName>
        <fullName evidence="2">Restriction endonuclease</fullName>
    </submittedName>
</protein>
<keyword evidence="2" id="KW-0540">Nuclease</keyword>
<dbReference type="AlphaFoldDB" id="A0A0E2Z3S2"/>
<proteinExistence type="predicted"/>
<dbReference type="Proteomes" id="UP000028839">
    <property type="component" value="Unassembled WGS sequence"/>
</dbReference>
<evidence type="ECO:0000259" key="1">
    <source>
        <dbReference type="SMART" id="SM00507"/>
    </source>
</evidence>
<dbReference type="GO" id="GO:0004519">
    <property type="term" value="F:endonuclease activity"/>
    <property type="evidence" value="ECO:0007669"/>
    <property type="project" value="UniProtKB-KW"/>
</dbReference>
<accession>A0A0E2Z3S2</accession>
<dbReference type="InterPro" id="IPR052892">
    <property type="entry name" value="NA-targeting_endonuclease"/>
</dbReference>
<dbReference type="SMART" id="SM00507">
    <property type="entry name" value="HNHc"/>
    <property type="match status" value="1"/>
</dbReference>
<gene>
    <name evidence="2" type="ORF">IB75_06560</name>
</gene>
<dbReference type="OrthoDB" id="9802901at2"/>
<name>A0A0E2Z3S2_9GAMM</name>
<sequence>MIPPILRLDVTGDPTTWIPWQEAAALYVKEKVTWTAGNTIYRVRGGISRLTGRQSHLDLNSIIACEGKVTRYKYDLVPPLNNRELFHRDRYTCLYCMGTFRDSQLTRDHVVPRCQGGDDSWTNVVTACRSCNQRKDGRTPEEAEMTLLAVPYVPNYAEWLVLKNRRILEDQMEFLKSRFRRRGEELSFS</sequence>
<organism evidence="2 3">
    <name type="scientific">Nitrosococcus oceani C-27</name>
    <dbReference type="NCBI Taxonomy" id="314279"/>
    <lineage>
        <taxon>Bacteria</taxon>
        <taxon>Pseudomonadati</taxon>
        <taxon>Pseudomonadota</taxon>
        <taxon>Gammaproteobacteria</taxon>
        <taxon>Chromatiales</taxon>
        <taxon>Chromatiaceae</taxon>
        <taxon>Nitrosococcus</taxon>
    </lineage>
</organism>
<reference evidence="2 3" key="1">
    <citation type="submission" date="2014-07" db="EMBL/GenBank/DDBJ databases">
        <title>Comparative analysis of Nitrosococcus oceani genome inventories of strains from Pacific and Atlantic gyres.</title>
        <authorList>
            <person name="Lim C.K."/>
            <person name="Wang L."/>
            <person name="Sayavedra-Soto L.A."/>
            <person name="Klotz M.G."/>
        </authorList>
    </citation>
    <scope>NUCLEOTIDE SEQUENCE [LARGE SCALE GENOMIC DNA]</scope>
    <source>
        <strain evidence="2 3">C-27</strain>
    </source>
</reference>
<dbReference type="PANTHER" id="PTHR33877">
    <property type="entry name" value="SLL1193 PROTEIN"/>
    <property type="match status" value="1"/>
</dbReference>
<dbReference type="InterPro" id="IPR029471">
    <property type="entry name" value="HNH_5"/>
</dbReference>
<dbReference type="HOGENOM" id="CLU_099824_0_0_6"/>
<dbReference type="EMBL" id="JPGN01000036">
    <property type="protein sequence ID" value="KFI19846.1"/>
    <property type="molecule type" value="Genomic_DNA"/>
</dbReference>
<comment type="caution">
    <text evidence="2">The sequence shown here is derived from an EMBL/GenBank/DDBJ whole genome shotgun (WGS) entry which is preliminary data.</text>
</comment>
<feature type="domain" description="HNH nuclease" evidence="1">
    <location>
        <begin position="80"/>
        <end position="133"/>
    </location>
</feature>
<keyword evidence="2" id="KW-0255">Endonuclease</keyword>
<evidence type="ECO:0000313" key="2">
    <source>
        <dbReference type="EMBL" id="KFI19846.1"/>
    </source>
</evidence>
<dbReference type="CDD" id="cd00085">
    <property type="entry name" value="HNHc"/>
    <property type="match status" value="1"/>
</dbReference>